<dbReference type="InterPro" id="IPR000582">
    <property type="entry name" value="Acyl-CoA-binding_protein"/>
</dbReference>
<keyword evidence="4" id="KW-0472">Membrane</keyword>
<comment type="similarity">
    <text evidence="1">Belongs to the ACBP family.</text>
</comment>
<dbReference type="EMBL" id="HBKQ01023137">
    <property type="protein sequence ID" value="CAE2240718.1"/>
    <property type="molecule type" value="Transcribed_RNA"/>
</dbReference>
<name>A0A7S4IVI0_9STRA</name>
<sequence length="386" mass="40171">MADSRSGASAAPVGAFRAKVTAMKAWRPESTPSNRDRLEIFALHKQAISGDAPAKDSPDASVADRAKMNAWRSKRGMTPAEAMATYCTECDRQFRVYGTAPDDEGVASSSFPPGGATPGGGFGRPGTPTNTPAAASSSADNGGGGGGSALLTPRGVAAVPLLCAAAAESRAAYLSRLCATGTPSNGWWSKQEPLCADPGTALAAPEGMIIWTASRVEWASLSLLTAGWAEAVPLPPRAVQAYLWPIHNVLLAVWIVVIFVSTLCGSAISMVRTTLIGAKRTGVPLDRLWSEEVLPASRAVASLCEPHQAIAVRLAGLALMPFGTICDVSRSTVDKGGVLAGTVVYVFAGILTWWYWLCCLPWVAFGGVCTAATIGWCFALIELAGM</sequence>
<reference evidence="6" key="1">
    <citation type="submission" date="2021-01" db="EMBL/GenBank/DDBJ databases">
        <authorList>
            <person name="Corre E."/>
            <person name="Pelletier E."/>
            <person name="Niang G."/>
            <person name="Scheremetjew M."/>
            <person name="Finn R."/>
            <person name="Kale V."/>
            <person name="Holt S."/>
            <person name="Cochrane G."/>
            <person name="Meng A."/>
            <person name="Brown T."/>
            <person name="Cohen L."/>
        </authorList>
    </citation>
    <scope>NUCLEOTIDE SEQUENCE</scope>
    <source>
        <strain evidence="6">Isolate 1302-5</strain>
    </source>
</reference>
<feature type="compositionally biased region" description="Low complexity" evidence="3">
    <location>
        <begin position="125"/>
        <end position="140"/>
    </location>
</feature>
<feature type="domain" description="ACB" evidence="5">
    <location>
        <begin position="1"/>
        <end position="99"/>
    </location>
</feature>
<feature type="transmembrane region" description="Helical" evidence="4">
    <location>
        <begin position="338"/>
        <end position="356"/>
    </location>
</feature>
<feature type="region of interest" description="Disordered" evidence="3">
    <location>
        <begin position="101"/>
        <end position="146"/>
    </location>
</feature>
<keyword evidence="2" id="KW-0446">Lipid-binding</keyword>
<evidence type="ECO:0000256" key="4">
    <source>
        <dbReference type="SAM" id="Phobius"/>
    </source>
</evidence>
<dbReference type="AlphaFoldDB" id="A0A7S4IVI0"/>
<dbReference type="PROSITE" id="PS51228">
    <property type="entry name" value="ACB_2"/>
    <property type="match status" value="1"/>
</dbReference>
<dbReference type="InterPro" id="IPR035984">
    <property type="entry name" value="Acyl-CoA-binding_sf"/>
</dbReference>
<evidence type="ECO:0000259" key="5">
    <source>
        <dbReference type="PROSITE" id="PS51228"/>
    </source>
</evidence>
<evidence type="ECO:0000256" key="3">
    <source>
        <dbReference type="SAM" id="MobiDB-lite"/>
    </source>
</evidence>
<dbReference type="PANTHER" id="PTHR23310">
    <property type="entry name" value="ACYL-COA-BINDING PROTEIN, ACBP"/>
    <property type="match status" value="1"/>
</dbReference>
<dbReference type="GO" id="GO:0006631">
    <property type="term" value="P:fatty acid metabolic process"/>
    <property type="evidence" value="ECO:0007669"/>
    <property type="project" value="TreeGrafter"/>
</dbReference>
<gene>
    <name evidence="6" type="ORF">OAUR00152_LOCUS15757</name>
</gene>
<dbReference type="PANTHER" id="PTHR23310:SF62">
    <property type="entry name" value="ACYL-COA BINDING PROTEIN 1, ISOFORM A"/>
    <property type="match status" value="1"/>
</dbReference>
<keyword evidence="4" id="KW-1133">Transmembrane helix</keyword>
<organism evidence="6">
    <name type="scientific">Odontella aurita</name>
    <dbReference type="NCBI Taxonomy" id="265563"/>
    <lineage>
        <taxon>Eukaryota</taxon>
        <taxon>Sar</taxon>
        <taxon>Stramenopiles</taxon>
        <taxon>Ochrophyta</taxon>
        <taxon>Bacillariophyta</taxon>
        <taxon>Mediophyceae</taxon>
        <taxon>Biddulphiophycidae</taxon>
        <taxon>Eupodiscales</taxon>
        <taxon>Odontellaceae</taxon>
        <taxon>Odontella</taxon>
    </lineage>
</organism>
<dbReference type="InterPro" id="IPR014352">
    <property type="entry name" value="FERM/acyl-CoA-bd_prot_sf"/>
</dbReference>
<evidence type="ECO:0000256" key="1">
    <source>
        <dbReference type="ARBA" id="ARBA00005567"/>
    </source>
</evidence>
<dbReference type="Pfam" id="PF00887">
    <property type="entry name" value="ACBP"/>
    <property type="match status" value="1"/>
</dbReference>
<dbReference type="GO" id="GO:0000062">
    <property type="term" value="F:fatty-acyl-CoA binding"/>
    <property type="evidence" value="ECO:0007669"/>
    <property type="project" value="InterPro"/>
</dbReference>
<accession>A0A7S4IVI0</accession>
<evidence type="ECO:0000313" key="6">
    <source>
        <dbReference type="EMBL" id="CAE2240718.1"/>
    </source>
</evidence>
<dbReference type="Gene3D" id="1.20.80.10">
    <property type="match status" value="1"/>
</dbReference>
<dbReference type="SUPFAM" id="SSF47027">
    <property type="entry name" value="Acyl-CoA binding protein"/>
    <property type="match status" value="1"/>
</dbReference>
<evidence type="ECO:0000256" key="2">
    <source>
        <dbReference type="ARBA" id="ARBA00023121"/>
    </source>
</evidence>
<protein>
    <recommendedName>
        <fullName evidence="5">ACB domain-containing protein</fullName>
    </recommendedName>
</protein>
<feature type="transmembrane region" description="Helical" evidence="4">
    <location>
        <begin position="362"/>
        <end position="381"/>
    </location>
</feature>
<proteinExistence type="inferred from homology"/>
<feature type="transmembrane region" description="Helical" evidence="4">
    <location>
        <begin position="249"/>
        <end position="271"/>
    </location>
</feature>
<keyword evidence="4" id="KW-0812">Transmembrane</keyword>